<organism evidence="1 2">
    <name type="scientific">Puccinia sorghi</name>
    <dbReference type="NCBI Taxonomy" id="27349"/>
    <lineage>
        <taxon>Eukaryota</taxon>
        <taxon>Fungi</taxon>
        <taxon>Dikarya</taxon>
        <taxon>Basidiomycota</taxon>
        <taxon>Pucciniomycotina</taxon>
        <taxon>Pucciniomycetes</taxon>
        <taxon>Pucciniales</taxon>
        <taxon>Pucciniaceae</taxon>
        <taxon>Puccinia</taxon>
    </lineage>
</organism>
<proteinExistence type="predicted"/>
<gene>
    <name evidence="1" type="ORF">VP01_80g5</name>
</gene>
<dbReference type="EMBL" id="LAVV01013605">
    <property type="protein sequence ID" value="KNZ45448.1"/>
    <property type="molecule type" value="Genomic_DNA"/>
</dbReference>
<accession>A0A0L6UA80</accession>
<sequence>MTISSGHRVTRQPIPHLDDLIVHIGFLWLHMYVQWQLDHTTAENISHWKVIDHQLGGLRFQSQDYKNA</sequence>
<dbReference type="VEuPathDB" id="FungiDB:VP01_80g5"/>
<evidence type="ECO:0000313" key="1">
    <source>
        <dbReference type="EMBL" id="KNZ45448.1"/>
    </source>
</evidence>
<keyword evidence="2" id="KW-1185">Reference proteome</keyword>
<dbReference type="Proteomes" id="UP000037035">
    <property type="component" value="Unassembled WGS sequence"/>
</dbReference>
<name>A0A0L6UA80_9BASI</name>
<reference evidence="1 2" key="1">
    <citation type="submission" date="2015-08" db="EMBL/GenBank/DDBJ databases">
        <title>Next Generation Sequencing and Analysis of the Genome of Puccinia sorghi L Schw, the Causal Agent of Maize Common Rust.</title>
        <authorList>
            <person name="Rochi L."/>
            <person name="Burguener G."/>
            <person name="Darino M."/>
            <person name="Turjanski A."/>
            <person name="Kreff E."/>
            <person name="Dieguez M.J."/>
            <person name="Sacco F."/>
        </authorList>
    </citation>
    <scope>NUCLEOTIDE SEQUENCE [LARGE SCALE GENOMIC DNA]</scope>
    <source>
        <strain evidence="1 2">RO10H11247</strain>
    </source>
</reference>
<comment type="caution">
    <text evidence="1">The sequence shown here is derived from an EMBL/GenBank/DDBJ whole genome shotgun (WGS) entry which is preliminary data.</text>
</comment>
<evidence type="ECO:0000313" key="2">
    <source>
        <dbReference type="Proteomes" id="UP000037035"/>
    </source>
</evidence>
<protein>
    <submittedName>
        <fullName evidence="1">Uncharacterized protein</fullName>
    </submittedName>
</protein>
<dbReference type="AlphaFoldDB" id="A0A0L6UA80"/>